<comment type="similarity">
    <text evidence="2">Belongs to the major facilitator superfamily. EmrB family.</text>
</comment>
<evidence type="ECO:0000256" key="1">
    <source>
        <dbReference type="ARBA" id="ARBA00004651"/>
    </source>
</evidence>
<protein>
    <submittedName>
        <fullName evidence="10">Drug:H+ antiporter-2 (14 Spanner) (DHA2) family drug resistance MFS transporter</fullName>
    </submittedName>
</protein>
<dbReference type="Proteomes" id="UP000011747">
    <property type="component" value="Unassembled WGS sequence"/>
</dbReference>
<comment type="caution">
    <text evidence="10">The sequence shown here is derived from an EMBL/GenBank/DDBJ whole genome shotgun (WGS) entry which is preliminary data.</text>
</comment>
<dbReference type="CDD" id="cd17321">
    <property type="entry name" value="MFS_MMR_MDR_like"/>
    <property type="match status" value="1"/>
</dbReference>
<sequence length="485" mass="52319">MEENRHGSPAAGQAASSKRRWWILATVSVGTFMATLDGSIANVALPSIARDTHTSMGDVQWVLNAYLLTICALLPVVGKISDMVGRTRIYNDGFLIFTLGSLWCGLSHSLTGLILARIVQAIGAACMMANNQAIVSVTFASGDRGRAMGITGAMVSIGSLTGPGIGGILIGHFGWPAIFFVNIPIGIIGFIAGWFILPRSKRNSHQEPFDYTGSVFFMIGMVAFLYTASKGEEWGWGSNRTLSLGLLAIIFLLAFFIWERKTRFPMLDFSLYRIRAFRIGNITALLSFVALFCSNVMMPFYLQNILGFSPEKTGYAMMVYPMVMAVVAPFAGWLSDKIGSSYLTTGGLLLNAIGFALLNTLSMKESMWVVALHLAIFGLGHGFFQSPNNSSVMGAVPRPQLGTAGGLNALVRNVGMVLGVSFSVTLLTFRMNQLSGHSGQVSAHESDAALMMQALHTVFWAAFAICLVGVMLSSLRLKKQPQSSD</sequence>
<dbReference type="PROSITE" id="PS50850">
    <property type="entry name" value="MFS"/>
    <property type="match status" value="1"/>
</dbReference>
<dbReference type="Gene3D" id="1.20.1250.20">
    <property type="entry name" value="MFS general substrate transporter like domains"/>
    <property type="match status" value="1"/>
</dbReference>
<feature type="transmembrane region" description="Helical" evidence="8">
    <location>
        <begin position="147"/>
        <end position="171"/>
    </location>
</feature>
<evidence type="ECO:0000256" key="5">
    <source>
        <dbReference type="ARBA" id="ARBA00022692"/>
    </source>
</evidence>
<dbReference type="GO" id="GO:0022857">
    <property type="term" value="F:transmembrane transporter activity"/>
    <property type="evidence" value="ECO:0007669"/>
    <property type="project" value="InterPro"/>
</dbReference>
<dbReference type="NCBIfam" id="TIGR00711">
    <property type="entry name" value="efflux_EmrB"/>
    <property type="match status" value="1"/>
</dbReference>
<evidence type="ECO:0000313" key="11">
    <source>
        <dbReference type="Proteomes" id="UP000011747"/>
    </source>
</evidence>
<dbReference type="HOGENOM" id="CLU_000960_28_3_9"/>
<feature type="transmembrane region" description="Helical" evidence="8">
    <location>
        <begin position="367"/>
        <end position="384"/>
    </location>
</feature>
<evidence type="ECO:0000256" key="2">
    <source>
        <dbReference type="ARBA" id="ARBA00008537"/>
    </source>
</evidence>
<feature type="transmembrane region" description="Helical" evidence="8">
    <location>
        <begin position="405"/>
        <end position="429"/>
    </location>
</feature>
<evidence type="ECO:0000256" key="8">
    <source>
        <dbReference type="SAM" id="Phobius"/>
    </source>
</evidence>
<dbReference type="InterPro" id="IPR011701">
    <property type="entry name" value="MFS"/>
</dbReference>
<reference evidence="10 11" key="1">
    <citation type="submission" date="2011-09" db="EMBL/GenBank/DDBJ databases">
        <title>The Genome Sequence of Bacillus smithii 7_3_47FAA.</title>
        <authorList>
            <consortium name="The Broad Institute Genome Sequencing Platform"/>
            <person name="Earl A."/>
            <person name="Ward D."/>
            <person name="Feldgarden M."/>
            <person name="Gevers D."/>
            <person name="Daigneault M."/>
            <person name="Strauss J."/>
            <person name="Allen-Vercoe E."/>
            <person name="Young S.K."/>
            <person name="Zeng Q."/>
            <person name="Gargeya S."/>
            <person name="Fitzgerald M."/>
            <person name="Haas B."/>
            <person name="Abouelleil A."/>
            <person name="Alvarado L."/>
            <person name="Arachchi H.M."/>
            <person name="Berlin A."/>
            <person name="Brown A."/>
            <person name="Chapman S.B."/>
            <person name="Chen Z."/>
            <person name="Dunbar C."/>
            <person name="Freedman E."/>
            <person name="Gearin G."/>
            <person name="Goldberg J."/>
            <person name="Griggs A."/>
            <person name="Gujja S."/>
            <person name="Heiman D."/>
            <person name="Howarth C."/>
            <person name="Larson L."/>
            <person name="Lui A."/>
            <person name="MacDonald P.J.P."/>
            <person name="Montmayeur A."/>
            <person name="Murphy C."/>
            <person name="Neiman D."/>
            <person name="Pearson M."/>
            <person name="Priest M."/>
            <person name="Roberts A."/>
            <person name="Saif S."/>
            <person name="Shea T."/>
            <person name="Shenoy N."/>
            <person name="Sisk P."/>
            <person name="Stolte C."/>
            <person name="Sykes S."/>
            <person name="Wortman J."/>
            <person name="Nusbaum C."/>
            <person name="Birren B."/>
        </authorList>
    </citation>
    <scope>NUCLEOTIDE SEQUENCE [LARGE SCALE GENOMIC DNA]</scope>
    <source>
        <strain evidence="10 11">7_3_47FAA</strain>
    </source>
</reference>
<evidence type="ECO:0000256" key="4">
    <source>
        <dbReference type="ARBA" id="ARBA00022475"/>
    </source>
</evidence>
<dbReference type="PANTHER" id="PTHR42718:SF9">
    <property type="entry name" value="MAJOR FACILITATOR SUPERFAMILY MULTIDRUG TRANSPORTER MFSC"/>
    <property type="match status" value="1"/>
</dbReference>
<dbReference type="EMBL" id="ACWF01000016">
    <property type="protein sequence ID" value="EHL79360.1"/>
    <property type="molecule type" value="Genomic_DNA"/>
</dbReference>
<keyword evidence="7 8" id="KW-0472">Membrane</keyword>
<gene>
    <name evidence="10" type="ORF">HMPREF1015_01241</name>
</gene>
<feature type="transmembrane region" description="Helical" evidence="8">
    <location>
        <begin position="121"/>
        <end position="140"/>
    </location>
</feature>
<feature type="transmembrane region" description="Helical" evidence="8">
    <location>
        <begin position="61"/>
        <end position="81"/>
    </location>
</feature>
<evidence type="ECO:0000313" key="10">
    <source>
        <dbReference type="EMBL" id="EHL79360.1"/>
    </source>
</evidence>
<dbReference type="RefSeq" id="WP_003352654.1">
    <property type="nucleotide sequence ID" value="NZ_JH414740.1"/>
</dbReference>
<dbReference type="Gene3D" id="1.20.1720.10">
    <property type="entry name" value="Multidrug resistance protein D"/>
    <property type="match status" value="1"/>
</dbReference>
<evidence type="ECO:0000256" key="3">
    <source>
        <dbReference type="ARBA" id="ARBA00022448"/>
    </source>
</evidence>
<feature type="transmembrane region" description="Helical" evidence="8">
    <location>
        <begin position="177"/>
        <end position="197"/>
    </location>
</feature>
<dbReference type="InterPro" id="IPR004638">
    <property type="entry name" value="EmrB-like"/>
</dbReference>
<keyword evidence="5 8" id="KW-0812">Transmembrane</keyword>
<name>G9QHI2_9BACI</name>
<feature type="transmembrane region" description="Helical" evidence="8">
    <location>
        <begin position="21"/>
        <end position="41"/>
    </location>
</feature>
<keyword evidence="4" id="KW-1003">Cell membrane</keyword>
<feature type="transmembrane region" description="Helical" evidence="8">
    <location>
        <begin position="314"/>
        <end position="334"/>
    </location>
</feature>
<feature type="domain" description="Major facilitator superfamily (MFS) profile" evidence="9">
    <location>
        <begin position="23"/>
        <end position="481"/>
    </location>
</feature>
<dbReference type="PANTHER" id="PTHR42718">
    <property type="entry name" value="MAJOR FACILITATOR SUPERFAMILY MULTIDRUG TRANSPORTER MFSC"/>
    <property type="match status" value="1"/>
</dbReference>
<keyword evidence="6 8" id="KW-1133">Transmembrane helix</keyword>
<feature type="transmembrane region" description="Helical" evidence="8">
    <location>
        <begin position="341"/>
        <end position="361"/>
    </location>
</feature>
<evidence type="ECO:0000256" key="7">
    <source>
        <dbReference type="ARBA" id="ARBA00023136"/>
    </source>
</evidence>
<feature type="transmembrane region" description="Helical" evidence="8">
    <location>
        <begin position="241"/>
        <end position="258"/>
    </location>
</feature>
<accession>G9QHI2</accession>
<keyword evidence="11" id="KW-1185">Reference proteome</keyword>
<keyword evidence="3" id="KW-0813">Transport</keyword>
<dbReference type="InterPro" id="IPR020846">
    <property type="entry name" value="MFS_dom"/>
</dbReference>
<proteinExistence type="inferred from homology"/>
<feature type="transmembrane region" description="Helical" evidence="8">
    <location>
        <begin position="209"/>
        <end position="229"/>
    </location>
</feature>
<dbReference type="GO" id="GO:0005886">
    <property type="term" value="C:plasma membrane"/>
    <property type="evidence" value="ECO:0007669"/>
    <property type="project" value="UniProtKB-SubCell"/>
</dbReference>
<comment type="subcellular location">
    <subcellularLocation>
        <location evidence="1">Cell membrane</location>
        <topology evidence="1">Multi-pass membrane protein</topology>
    </subcellularLocation>
</comment>
<feature type="transmembrane region" description="Helical" evidence="8">
    <location>
        <begin position="449"/>
        <end position="472"/>
    </location>
</feature>
<dbReference type="PRINTS" id="PR01036">
    <property type="entry name" value="TCRTETB"/>
</dbReference>
<feature type="transmembrane region" description="Helical" evidence="8">
    <location>
        <begin position="279"/>
        <end position="302"/>
    </location>
</feature>
<dbReference type="PATRIC" id="fig|665952.3.peg.378"/>
<feature type="transmembrane region" description="Helical" evidence="8">
    <location>
        <begin position="93"/>
        <end position="115"/>
    </location>
</feature>
<evidence type="ECO:0000259" key="9">
    <source>
        <dbReference type="PROSITE" id="PS50850"/>
    </source>
</evidence>
<evidence type="ECO:0000256" key="6">
    <source>
        <dbReference type="ARBA" id="ARBA00022989"/>
    </source>
</evidence>
<dbReference type="Pfam" id="PF07690">
    <property type="entry name" value="MFS_1"/>
    <property type="match status" value="1"/>
</dbReference>
<dbReference type="InterPro" id="IPR036259">
    <property type="entry name" value="MFS_trans_sf"/>
</dbReference>
<dbReference type="AlphaFoldDB" id="G9QHI2"/>
<dbReference type="SUPFAM" id="SSF103473">
    <property type="entry name" value="MFS general substrate transporter"/>
    <property type="match status" value="1"/>
</dbReference>
<organism evidence="10 11">
    <name type="scientific">Bacillus smithii 7_3_47FAA</name>
    <dbReference type="NCBI Taxonomy" id="665952"/>
    <lineage>
        <taxon>Bacteria</taxon>
        <taxon>Bacillati</taxon>
        <taxon>Bacillota</taxon>
        <taxon>Bacilli</taxon>
        <taxon>Bacillales</taxon>
        <taxon>Bacillaceae</taxon>
        <taxon>Bacillus</taxon>
    </lineage>
</organism>